<gene>
    <name evidence="2" type="ORF">N7452_003648</name>
</gene>
<protein>
    <submittedName>
        <fullName evidence="2">Uncharacterized protein</fullName>
    </submittedName>
</protein>
<reference evidence="2" key="2">
    <citation type="journal article" date="2023" name="IMA Fungus">
        <title>Comparative genomic study of the Penicillium genus elucidates a diverse pangenome and 15 lateral gene transfer events.</title>
        <authorList>
            <person name="Petersen C."/>
            <person name="Sorensen T."/>
            <person name="Nielsen M.R."/>
            <person name="Sondergaard T.E."/>
            <person name="Sorensen J.L."/>
            <person name="Fitzpatrick D.A."/>
            <person name="Frisvad J.C."/>
            <person name="Nielsen K.L."/>
        </authorList>
    </citation>
    <scope>NUCLEOTIDE SEQUENCE</scope>
    <source>
        <strain evidence="2">IBT 35673</strain>
    </source>
</reference>
<dbReference type="AlphaFoldDB" id="A0A9W9QVG7"/>
<dbReference type="Proteomes" id="UP001147695">
    <property type="component" value="Unassembled WGS sequence"/>
</dbReference>
<reference evidence="2" key="1">
    <citation type="submission" date="2022-12" db="EMBL/GenBank/DDBJ databases">
        <authorList>
            <person name="Petersen C."/>
        </authorList>
    </citation>
    <scope>NUCLEOTIDE SEQUENCE</scope>
    <source>
        <strain evidence="2">IBT 35673</strain>
    </source>
</reference>
<feature type="compositionally biased region" description="Polar residues" evidence="1">
    <location>
        <begin position="7"/>
        <end position="21"/>
    </location>
</feature>
<accession>A0A9W9QVG7</accession>
<evidence type="ECO:0000313" key="3">
    <source>
        <dbReference type="Proteomes" id="UP001147695"/>
    </source>
</evidence>
<sequence length="103" mass="11161">MAESHVNDQTNGRPNGQTNGDGQHGPEEGSFPITTINNSVVGNTAAHLIRDEEGIMDCFFHVEGLFNLLLEAVPAASTSAGVTEVEELRSELQSRLRMLQELL</sequence>
<evidence type="ECO:0000313" key="2">
    <source>
        <dbReference type="EMBL" id="KAJ5345644.1"/>
    </source>
</evidence>
<dbReference type="EMBL" id="JAPZBQ010000002">
    <property type="protein sequence ID" value="KAJ5345644.1"/>
    <property type="molecule type" value="Genomic_DNA"/>
</dbReference>
<proteinExistence type="predicted"/>
<name>A0A9W9QVG7_PENBR</name>
<feature type="region of interest" description="Disordered" evidence="1">
    <location>
        <begin position="1"/>
        <end position="36"/>
    </location>
</feature>
<evidence type="ECO:0000256" key="1">
    <source>
        <dbReference type="SAM" id="MobiDB-lite"/>
    </source>
</evidence>
<organism evidence="2 3">
    <name type="scientific">Penicillium brevicompactum</name>
    <dbReference type="NCBI Taxonomy" id="5074"/>
    <lineage>
        <taxon>Eukaryota</taxon>
        <taxon>Fungi</taxon>
        <taxon>Dikarya</taxon>
        <taxon>Ascomycota</taxon>
        <taxon>Pezizomycotina</taxon>
        <taxon>Eurotiomycetes</taxon>
        <taxon>Eurotiomycetidae</taxon>
        <taxon>Eurotiales</taxon>
        <taxon>Aspergillaceae</taxon>
        <taxon>Penicillium</taxon>
    </lineage>
</organism>
<comment type="caution">
    <text evidence="2">The sequence shown here is derived from an EMBL/GenBank/DDBJ whole genome shotgun (WGS) entry which is preliminary data.</text>
</comment>